<evidence type="ECO:0000313" key="3">
    <source>
        <dbReference type="Proteomes" id="UP001266305"/>
    </source>
</evidence>
<feature type="compositionally biased region" description="Low complexity" evidence="1">
    <location>
        <begin position="44"/>
        <end position="60"/>
    </location>
</feature>
<evidence type="ECO:0000256" key="1">
    <source>
        <dbReference type="SAM" id="MobiDB-lite"/>
    </source>
</evidence>
<proteinExistence type="predicted"/>
<protein>
    <submittedName>
        <fullName evidence="2">Uncharacterized protein</fullName>
    </submittedName>
</protein>
<accession>A0ABQ9WB79</accession>
<dbReference type="InterPro" id="IPR043220">
    <property type="entry name" value="POM121-like_prot_1"/>
</dbReference>
<dbReference type="EMBL" id="JASSZA010000001">
    <property type="protein sequence ID" value="KAK2118910.1"/>
    <property type="molecule type" value="Genomic_DNA"/>
</dbReference>
<dbReference type="Proteomes" id="UP001266305">
    <property type="component" value="Unassembled WGS sequence"/>
</dbReference>
<dbReference type="Pfam" id="PF15229">
    <property type="entry name" value="POM121"/>
    <property type="match status" value="1"/>
</dbReference>
<feature type="region of interest" description="Disordered" evidence="1">
    <location>
        <begin position="102"/>
        <end position="122"/>
    </location>
</feature>
<comment type="caution">
    <text evidence="2">The sequence shown here is derived from an EMBL/GenBank/DDBJ whole genome shotgun (WGS) entry which is preliminary data.</text>
</comment>
<reference evidence="2 3" key="1">
    <citation type="submission" date="2023-05" db="EMBL/GenBank/DDBJ databases">
        <title>B98-5 Cell Line De Novo Hybrid Assembly: An Optical Mapping Approach.</title>
        <authorList>
            <person name="Kananen K."/>
            <person name="Auerbach J.A."/>
            <person name="Kautto E."/>
            <person name="Blachly J.S."/>
        </authorList>
    </citation>
    <scope>NUCLEOTIDE SEQUENCE [LARGE SCALE GENOMIC DNA]</scope>
    <source>
        <strain evidence="2">B95-8</strain>
        <tissue evidence="2">Cell line</tissue>
    </source>
</reference>
<dbReference type="PANTHER" id="PTHR15566">
    <property type="entry name" value="POM121-LIKE"/>
    <property type="match status" value="1"/>
</dbReference>
<gene>
    <name evidence="2" type="ORF">P7K49_000296</name>
</gene>
<feature type="region of interest" description="Disordered" evidence="1">
    <location>
        <begin position="1"/>
        <end position="84"/>
    </location>
</feature>
<name>A0ABQ9WB79_SAGOE</name>
<evidence type="ECO:0000313" key="2">
    <source>
        <dbReference type="EMBL" id="KAK2118910.1"/>
    </source>
</evidence>
<keyword evidence="3" id="KW-1185">Reference proteome</keyword>
<organism evidence="2 3">
    <name type="scientific">Saguinus oedipus</name>
    <name type="common">Cotton-top tamarin</name>
    <name type="synonym">Oedipomidas oedipus</name>
    <dbReference type="NCBI Taxonomy" id="9490"/>
    <lineage>
        <taxon>Eukaryota</taxon>
        <taxon>Metazoa</taxon>
        <taxon>Chordata</taxon>
        <taxon>Craniata</taxon>
        <taxon>Vertebrata</taxon>
        <taxon>Euteleostomi</taxon>
        <taxon>Mammalia</taxon>
        <taxon>Eutheria</taxon>
        <taxon>Euarchontoglires</taxon>
        <taxon>Primates</taxon>
        <taxon>Haplorrhini</taxon>
        <taxon>Platyrrhini</taxon>
        <taxon>Cebidae</taxon>
        <taxon>Callitrichinae</taxon>
        <taxon>Saguinus</taxon>
    </lineage>
</organism>
<sequence>MESGAGMPEQDKDPRVQEKPDDQKGGSEDTRDARSAFRPLWDNGGLSPLGPRPGPLQGDLHTQRSEIPSDKTSQPSRMSCCPKHNAISSSYSSMGGFPWLKRRKGPASSHCPAAPHFFKDSE</sequence>
<dbReference type="PANTHER" id="PTHR15566:SF4">
    <property type="entry name" value="POM121-LIKE PROTEIN 1-RELATED"/>
    <property type="match status" value="1"/>
</dbReference>
<feature type="compositionally biased region" description="Basic and acidic residues" evidence="1">
    <location>
        <begin position="9"/>
        <end position="35"/>
    </location>
</feature>